<feature type="domain" description="HPt" evidence="3">
    <location>
        <begin position="33"/>
        <end position="127"/>
    </location>
</feature>
<gene>
    <name evidence="4" type="ORF">DK847_02380</name>
</gene>
<proteinExistence type="predicted"/>
<dbReference type="AlphaFoldDB" id="A0A2W2B182"/>
<dbReference type="PROSITE" id="PS50894">
    <property type="entry name" value="HPT"/>
    <property type="match status" value="1"/>
</dbReference>
<keyword evidence="1" id="KW-0902">Two-component regulatory system</keyword>
<comment type="caution">
    <text evidence="4">The sequence shown here is derived from an EMBL/GenBank/DDBJ whole genome shotgun (WGS) entry which is preliminary data.</text>
</comment>
<dbReference type="InterPro" id="IPR008207">
    <property type="entry name" value="Sig_transdc_His_kin_Hpt_dom"/>
</dbReference>
<dbReference type="Proteomes" id="UP000248795">
    <property type="component" value="Unassembled WGS sequence"/>
</dbReference>
<dbReference type="Gene3D" id="1.20.120.160">
    <property type="entry name" value="HPT domain"/>
    <property type="match status" value="1"/>
</dbReference>
<evidence type="ECO:0000259" key="3">
    <source>
        <dbReference type="PROSITE" id="PS50894"/>
    </source>
</evidence>
<evidence type="ECO:0000256" key="2">
    <source>
        <dbReference type="PROSITE-ProRule" id="PRU00110"/>
    </source>
</evidence>
<evidence type="ECO:0000313" key="5">
    <source>
        <dbReference type="Proteomes" id="UP000248795"/>
    </source>
</evidence>
<keyword evidence="2" id="KW-0597">Phosphoprotein</keyword>
<sequence length="127" mass="13384">MWEDQSMASAKLKPEADSAVFDRLGLEHNTMHDQRLAAEVLGLFLAQLPATLQLLDEAGTAAEWKFAAHTLKGSCAAVGAQKLHNLAACLETLAFPGEAGLRQLRLQGLKVAAAEFAAAARGAYPAG</sequence>
<dbReference type="SMART" id="SM00073">
    <property type="entry name" value="HPT"/>
    <property type="match status" value="1"/>
</dbReference>
<dbReference type="InterPro" id="IPR036641">
    <property type="entry name" value="HPT_dom_sf"/>
</dbReference>
<organism evidence="4 5">
    <name type="scientific">Aestuariivirga litoralis</name>
    <dbReference type="NCBI Taxonomy" id="2650924"/>
    <lineage>
        <taxon>Bacteria</taxon>
        <taxon>Pseudomonadati</taxon>
        <taxon>Pseudomonadota</taxon>
        <taxon>Alphaproteobacteria</taxon>
        <taxon>Hyphomicrobiales</taxon>
        <taxon>Aestuariivirgaceae</taxon>
        <taxon>Aestuariivirga</taxon>
    </lineage>
</organism>
<reference evidence="5" key="1">
    <citation type="submission" date="2018-06" db="EMBL/GenBank/DDBJ databases">
        <title>Aestuariibacter litoralis strain KCTC 52945T.</title>
        <authorList>
            <person name="Li X."/>
            <person name="Salam N."/>
            <person name="Li J.-L."/>
            <person name="Chen Y.-M."/>
            <person name="Yang Z.-W."/>
            <person name="Zhang L.-Y."/>
            <person name="Han M.-X."/>
            <person name="Xiao M."/>
            <person name="Li W.-J."/>
        </authorList>
    </citation>
    <scope>NUCLEOTIDE SEQUENCE [LARGE SCALE GENOMIC DNA]</scope>
    <source>
        <strain evidence="5">KCTC 52945</strain>
    </source>
</reference>
<protein>
    <submittedName>
        <fullName evidence="4">Hpt domain-containing protein</fullName>
    </submittedName>
</protein>
<dbReference type="Pfam" id="PF01627">
    <property type="entry name" value="Hpt"/>
    <property type="match status" value="1"/>
</dbReference>
<dbReference type="SUPFAM" id="SSF47226">
    <property type="entry name" value="Histidine-containing phosphotransfer domain, HPT domain"/>
    <property type="match status" value="1"/>
</dbReference>
<keyword evidence="5" id="KW-1185">Reference proteome</keyword>
<dbReference type="GO" id="GO:0004672">
    <property type="term" value="F:protein kinase activity"/>
    <property type="evidence" value="ECO:0007669"/>
    <property type="project" value="UniProtKB-ARBA"/>
</dbReference>
<dbReference type="EMBL" id="QKVK01000001">
    <property type="protein sequence ID" value="PZF78670.1"/>
    <property type="molecule type" value="Genomic_DNA"/>
</dbReference>
<name>A0A2W2B182_9HYPH</name>
<evidence type="ECO:0000313" key="4">
    <source>
        <dbReference type="EMBL" id="PZF78670.1"/>
    </source>
</evidence>
<feature type="modified residue" description="Phosphohistidine" evidence="2">
    <location>
        <position position="69"/>
    </location>
</feature>
<accession>A0A2W2B182</accession>
<dbReference type="GO" id="GO:0000160">
    <property type="term" value="P:phosphorelay signal transduction system"/>
    <property type="evidence" value="ECO:0007669"/>
    <property type="project" value="UniProtKB-KW"/>
</dbReference>
<evidence type="ECO:0000256" key="1">
    <source>
        <dbReference type="ARBA" id="ARBA00023012"/>
    </source>
</evidence>